<keyword evidence="1" id="KW-1133">Transmembrane helix</keyword>
<dbReference type="OrthoDB" id="2564485at2759"/>
<organism evidence="2 3">
    <name type="scientific">Jaapia argillacea MUCL 33604</name>
    <dbReference type="NCBI Taxonomy" id="933084"/>
    <lineage>
        <taxon>Eukaryota</taxon>
        <taxon>Fungi</taxon>
        <taxon>Dikarya</taxon>
        <taxon>Basidiomycota</taxon>
        <taxon>Agaricomycotina</taxon>
        <taxon>Agaricomycetes</taxon>
        <taxon>Agaricomycetidae</taxon>
        <taxon>Jaapiales</taxon>
        <taxon>Jaapiaceae</taxon>
        <taxon>Jaapia</taxon>
    </lineage>
</organism>
<evidence type="ECO:0000313" key="3">
    <source>
        <dbReference type="Proteomes" id="UP000027265"/>
    </source>
</evidence>
<keyword evidence="1" id="KW-0812">Transmembrane</keyword>
<feature type="transmembrane region" description="Helical" evidence="1">
    <location>
        <begin position="91"/>
        <end position="117"/>
    </location>
</feature>
<dbReference type="HOGENOM" id="CLU_1261675_0_0_1"/>
<dbReference type="AlphaFoldDB" id="A0A067PSE8"/>
<accession>A0A067PSE8</accession>
<evidence type="ECO:0000256" key="1">
    <source>
        <dbReference type="SAM" id="Phobius"/>
    </source>
</evidence>
<sequence>MGMFNATIKPNPLLTGSHFVGIPGDTNLSDPYDVSSSTANNLSGAQILRMYPSSSSSGSGSIPIDRVYQLPAIIEVSYLCHDLRIKSPPAFISSVFVGTISTFMAFRAFVLLIATVLAKRYSERANYCEGSLALEEGISQAESRHAQGAVPSIEVTENGVMLEMETLHDRTGSDVTLSTQPASPRTMGRRFMIPITILNRHRNLVRCLGKTPKRLKAST</sequence>
<proteinExistence type="predicted"/>
<keyword evidence="1" id="KW-0472">Membrane</keyword>
<keyword evidence="3" id="KW-1185">Reference proteome</keyword>
<dbReference type="EMBL" id="KL197729">
    <property type="protein sequence ID" value="KDQ54227.1"/>
    <property type="molecule type" value="Genomic_DNA"/>
</dbReference>
<evidence type="ECO:0000313" key="2">
    <source>
        <dbReference type="EMBL" id="KDQ54227.1"/>
    </source>
</evidence>
<gene>
    <name evidence="2" type="ORF">JAAARDRAFT_38392</name>
</gene>
<protein>
    <submittedName>
        <fullName evidence="2">Uncharacterized protein</fullName>
    </submittedName>
</protein>
<dbReference type="InParanoid" id="A0A067PSE8"/>
<name>A0A067PSE8_9AGAM</name>
<dbReference type="Proteomes" id="UP000027265">
    <property type="component" value="Unassembled WGS sequence"/>
</dbReference>
<reference evidence="3" key="1">
    <citation type="journal article" date="2014" name="Proc. Natl. Acad. Sci. U.S.A.">
        <title>Extensive sampling of basidiomycete genomes demonstrates inadequacy of the white-rot/brown-rot paradigm for wood decay fungi.</title>
        <authorList>
            <person name="Riley R."/>
            <person name="Salamov A.A."/>
            <person name="Brown D.W."/>
            <person name="Nagy L.G."/>
            <person name="Floudas D."/>
            <person name="Held B.W."/>
            <person name="Levasseur A."/>
            <person name="Lombard V."/>
            <person name="Morin E."/>
            <person name="Otillar R."/>
            <person name="Lindquist E.A."/>
            <person name="Sun H."/>
            <person name="LaButti K.M."/>
            <person name="Schmutz J."/>
            <person name="Jabbour D."/>
            <person name="Luo H."/>
            <person name="Baker S.E."/>
            <person name="Pisabarro A.G."/>
            <person name="Walton J.D."/>
            <person name="Blanchette R.A."/>
            <person name="Henrissat B."/>
            <person name="Martin F."/>
            <person name="Cullen D."/>
            <person name="Hibbett D.S."/>
            <person name="Grigoriev I.V."/>
        </authorList>
    </citation>
    <scope>NUCLEOTIDE SEQUENCE [LARGE SCALE GENOMIC DNA]</scope>
    <source>
        <strain evidence="3">MUCL 33604</strain>
    </source>
</reference>